<reference evidence="1 2" key="1">
    <citation type="journal article" date="2009" name="Stand. Genomic Sci.">
        <title>Complete genome sequence of Slackia heliotrinireducens type strain (RHS 1).</title>
        <authorList>
            <person name="Pukall R."/>
            <person name="Lapidus A."/>
            <person name="Nolan M."/>
            <person name="Copeland A."/>
            <person name="Glavina Del Rio T."/>
            <person name="Lucas S."/>
            <person name="Chen F."/>
            <person name="Tice H."/>
            <person name="Cheng J.F."/>
            <person name="Chertkov O."/>
            <person name="Bruce D."/>
            <person name="Goodwin L."/>
            <person name="Kuske C."/>
            <person name="Brettin T."/>
            <person name="Detter J.C."/>
            <person name="Han C."/>
            <person name="Pitluck S."/>
            <person name="Pati A."/>
            <person name="Mavrommatis K."/>
            <person name="Ivanova N."/>
            <person name="Ovchinnikova G."/>
            <person name="Chen A."/>
            <person name="Palaniappan K."/>
            <person name="Schneider S."/>
            <person name="Rohde M."/>
            <person name="Chain P."/>
            <person name="D'haeseleer P."/>
            <person name="Goker M."/>
            <person name="Bristow J."/>
            <person name="Eisen J.A."/>
            <person name="Markowitz V."/>
            <person name="Kyrpides N.C."/>
            <person name="Klenk H.P."/>
            <person name="Hugenholtz P."/>
        </authorList>
    </citation>
    <scope>NUCLEOTIDE SEQUENCE [LARGE SCALE GENOMIC DNA]</scope>
    <source>
        <strain evidence="2">ATCC 29202 / DSM 20476 / NCTC 11029 / RHS 1</strain>
    </source>
</reference>
<dbReference type="KEGG" id="shi:Shel_03020"/>
<evidence type="ECO:0000313" key="2">
    <source>
        <dbReference type="Proteomes" id="UP000002026"/>
    </source>
</evidence>
<dbReference type="Proteomes" id="UP000002026">
    <property type="component" value="Chromosome"/>
</dbReference>
<dbReference type="AlphaFoldDB" id="C7N264"/>
<dbReference type="EMBL" id="CP001684">
    <property type="protein sequence ID" value="ACV21370.1"/>
    <property type="molecule type" value="Genomic_DNA"/>
</dbReference>
<accession>C7N264</accession>
<keyword evidence="2" id="KW-1185">Reference proteome</keyword>
<name>C7N264_SLAHD</name>
<sequence length="88" mass="10366">MEVKLNIYTTSNLEDQLEQYMHVDKIEHEGMTFGQDMLWLDRVLVVDTEGLYLYTGGTMHYLLLWDDFKSEQDMLDALDARLDAICAW</sequence>
<dbReference type="HOGENOM" id="CLU_2467356_0_0_11"/>
<dbReference type="RefSeq" id="WP_012797479.1">
    <property type="nucleotide sequence ID" value="NC_013165.1"/>
</dbReference>
<organism evidence="1 2">
    <name type="scientific">Slackia heliotrinireducens (strain ATCC 29202 / DSM 20476 / NCTC 11029 / RHS 1)</name>
    <name type="common">Peptococcus heliotrinreducens</name>
    <dbReference type="NCBI Taxonomy" id="471855"/>
    <lineage>
        <taxon>Bacteria</taxon>
        <taxon>Bacillati</taxon>
        <taxon>Actinomycetota</taxon>
        <taxon>Coriobacteriia</taxon>
        <taxon>Eggerthellales</taxon>
        <taxon>Eggerthellaceae</taxon>
        <taxon>Slackia</taxon>
    </lineage>
</organism>
<dbReference type="STRING" id="471855.Shel_03020"/>
<gene>
    <name evidence="1" type="ordered locus">Shel_03020</name>
</gene>
<evidence type="ECO:0000313" key="1">
    <source>
        <dbReference type="EMBL" id="ACV21370.1"/>
    </source>
</evidence>
<proteinExistence type="predicted"/>
<protein>
    <submittedName>
        <fullName evidence="1">Uncharacterized protein</fullName>
    </submittedName>
</protein>